<evidence type="ECO:0000313" key="1">
    <source>
        <dbReference type="Ensembl" id="ENSKMAP00000017534.1"/>
    </source>
</evidence>
<dbReference type="STRING" id="37003.ENSKMAP00000017534"/>
<reference evidence="1" key="1">
    <citation type="submission" date="2025-08" db="UniProtKB">
        <authorList>
            <consortium name="Ensembl"/>
        </authorList>
    </citation>
    <scope>IDENTIFICATION</scope>
</reference>
<keyword evidence="2" id="KW-1185">Reference proteome</keyword>
<evidence type="ECO:0000313" key="2">
    <source>
        <dbReference type="Proteomes" id="UP000264800"/>
    </source>
</evidence>
<protein>
    <submittedName>
        <fullName evidence="1">Uncharacterized protein</fullName>
    </submittedName>
</protein>
<dbReference type="AlphaFoldDB" id="A0A3Q3B0V2"/>
<reference evidence="1" key="2">
    <citation type="submission" date="2025-09" db="UniProtKB">
        <authorList>
            <consortium name="Ensembl"/>
        </authorList>
    </citation>
    <scope>IDENTIFICATION</scope>
</reference>
<organism evidence="1 2">
    <name type="scientific">Kryptolebias marmoratus</name>
    <name type="common">Mangrove killifish</name>
    <name type="synonym">Rivulus marmoratus</name>
    <dbReference type="NCBI Taxonomy" id="37003"/>
    <lineage>
        <taxon>Eukaryota</taxon>
        <taxon>Metazoa</taxon>
        <taxon>Chordata</taxon>
        <taxon>Craniata</taxon>
        <taxon>Vertebrata</taxon>
        <taxon>Euteleostomi</taxon>
        <taxon>Actinopterygii</taxon>
        <taxon>Neopterygii</taxon>
        <taxon>Teleostei</taxon>
        <taxon>Neoteleostei</taxon>
        <taxon>Acanthomorphata</taxon>
        <taxon>Ovalentaria</taxon>
        <taxon>Atherinomorphae</taxon>
        <taxon>Cyprinodontiformes</taxon>
        <taxon>Rivulidae</taxon>
        <taxon>Kryptolebias</taxon>
    </lineage>
</organism>
<name>A0A3Q3B0V2_KRYMA</name>
<dbReference type="Ensembl" id="ENSKMAT00000017777.1">
    <property type="protein sequence ID" value="ENSKMAP00000017534.1"/>
    <property type="gene ID" value="ENSKMAG00000013079.1"/>
</dbReference>
<accession>A0A3Q3B0V2</accession>
<sequence>IDEFLNEVNLPKLNEQQKEVLELPLPASELHEAVNSMPKGKAPGPDDFPAEFDKDFWTLLSPTCLHLRSCYYVLDCFGGILTQHAENTRVVSSMLSIKKNM</sequence>
<proteinExistence type="predicted"/>
<dbReference type="Proteomes" id="UP000264800">
    <property type="component" value="Unplaced"/>
</dbReference>